<evidence type="ECO:0000313" key="3">
    <source>
        <dbReference type="WBParaSite" id="Csp11.Scaffold630.g16746.t2"/>
    </source>
</evidence>
<feature type="domain" description="F-box" evidence="1">
    <location>
        <begin position="5"/>
        <end position="56"/>
    </location>
</feature>
<evidence type="ECO:0000259" key="1">
    <source>
        <dbReference type="PROSITE" id="PS50181"/>
    </source>
</evidence>
<dbReference type="Pfam" id="PF07646">
    <property type="entry name" value="Kelch_2"/>
    <property type="match status" value="1"/>
</dbReference>
<dbReference type="SUPFAM" id="SSF117281">
    <property type="entry name" value="Kelch motif"/>
    <property type="match status" value="1"/>
</dbReference>
<evidence type="ECO:0000313" key="2">
    <source>
        <dbReference type="Proteomes" id="UP000095282"/>
    </source>
</evidence>
<dbReference type="InterPro" id="IPR052821">
    <property type="entry name" value="F-box_only_SRC"/>
</dbReference>
<proteinExistence type="predicted"/>
<sequence length="145" mass="17429">MFDYEKYILHIPEPVLLRMLRFLRYPDLINLKTACPELEDYCNLHIRLLDQEFPRRPFFQFERCAPERDIEEDDNIEIMSERQNVSMVYYPGNRSVYLFGGEVLDTNDDLPAATFNDMWRLDTATMKWSRLDRKSLNQVMTKSSF</sequence>
<dbReference type="InterPro" id="IPR001810">
    <property type="entry name" value="F-box_dom"/>
</dbReference>
<dbReference type="PROSITE" id="PS50181">
    <property type="entry name" value="FBOX"/>
    <property type="match status" value="1"/>
</dbReference>
<dbReference type="eggNOG" id="KOG0379">
    <property type="taxonomic scope" value="Eukaryota"/>
</dbReference>
<dbReference type="AlphaFoldDB" id="A0A1I7UK20"/>
<dbReference type="InterPro" id="IPR011498">
    <property type="entry name" value="Kelch_2"/>
</dbReference>
<dbReference type="Proteomes" id="UP000095282">
    <property type="component" value="Unplaced"/>
</dbReference>
<dbReference type="WBParaSite" id="Csp11.Scaffold630.g16746.t2">
    <property type="protein sequence ID" value="Csp11.Scaffold630.g16746.t2"/>
    <property type="gene ID" value="Csp11.Scaffold630.g16746"/>
</dbReference>
<organism evidence="2 3">
    <name type="scientific">Caenorhabditis tropicalis</name>
    <dbReference type="NCBI Taxonomy" id="1561998"/>
    <lineage>
        <taxon>Eukaryota</taxon>
        <taxon>Metazoa</taxon>
        <taxon>Ecdysozoa</taxon>
        <taxon>Nematoda</taxon>
        <taxon>Chromadorea</taxon>
        <taxon>Rhabditida</taxon>
        <taxon>Rhabditina</taxon>
        <taxon>Rhabditomorpha</taxon>
        <taxon>Rhabditoidea</taxon>
        <taxon>Rhabditidae</taxon>
        <taxon>Peloderinae</taxon>
        <taxon>Caenorhabditis</taxon>
    </lineage>
</organism>
<dbReference type="GO" id="GO:0019005">
    <property type="term" value="C:SCF ubiquitin ligase complex"/>
    <property type="evidence" value="ECO:0007669"/>
    <property type="project" value="TreeGrafter"/>
</dbReference>
<protein>
    <submittedName>
        <fullName evidence="3">F-box domain-containing protein</fullName>
    </submittedName>
</protein>
<dbReference type="STRING" id="1561998.A0A1I7UK20"/>
<keyword evidence="2" id="KW-1185">Reference proteome</keyword>
<reference evidence="3" key="1">
    <citation type="submission" date="2016-11" db="UniProtKB">
        <authorList>
            <consortium name="WormBaseParasite"/>
        </authorList>
    </citation>
    <scope>IDENTIFICATION</scope>
</reference>
<accession>A0A1I7UK20</accession>
<dbReference type="PANTHER" id="PTHR46432:SF1">
    <property type="entry name" value="F-BOX ONLY PROTEIN 42"/>
    <property type="match status" value="1"/>
</dbReference>
<name>A0A1I7UK20_9PELO</name>
<dbReference type="GO" id="GO:1990756">
    <property type="term" value="F:ubiquitin-like ligase-substrate adaptor activity"/>
    <property type="evidence" value="ECO:0007669"/>
    <property type="project" value="TreeGrafter"/>
</dbReference>
<dbReference type="InterPro" id="IPR015915">
    <property type="entry name" value="Kelch-typ_b-propeller"/>
</dbReference>
<dbReference type="Gene3D" id="2.120.10.80">
    <property type="entry name" value="Kelch-type beta propeller"/>
    <property type="match status" value="1"/>
</dbReference>
<dbReference type="PANTHER" id="PTHR46432">
    <property type="entry name" value="F-BOX ONLY PROTEIN 42"/>
    <property type="match status" value="1"/>
</dbReference>